<gene>
    <name evidence="3" type="ORF">G7067_06240</name>
</gene>
<dbReference type="InterPro" id="IPR003615">
    <property type="entry name" value="HNH_nuc"/>
</dbReference>
<feature type="region of interest" description="Disordered" evidence="1">
    <location>
        <begin position="276"/>
        <end position="340"/>
    </location>
</feature>
<dbReference type="KEGG" id="lins:G7067_06240"/>
<proteinExistence type="predicted"/>
<feature type="region of interest" description="Disordered" evidence="1">
    <location>
        <begin position="1"/>
        <end position="20"/>
    </location>
</feature>
<dbReference type="Proteomes" id="UP000501387">
    <property type="component" value="Chromosome"/>
</dbReference>
<dbReference type="AlphaFoldDB" id="A0A6G8FJ74"/>
<dbReference type="InterPro" id="IPR003870">
    <property type="entry name" value="DUF222"/>
</dbReference>
<name>A0A6G8FJ74_9MICO</name>
<evidence type="ECO:0000313" key="4">
    <source>
        <dbReference type="Proteomes" id="UP000501387"/>
    </source>
</evidence>
<protein>
    <submittedName>
        <fullName evidence="3">DUF222 domain-containing protein</fullName>
    </submittedName>
</protein>
<dbReference type="SMART" id="SM00507">
    <property type="entry name" value="HNHc"/>
    <property type="match status" value="1"/>
</dbReference>
<evidence type="ECO:0000256" key="1">
    <source>
        <dbReference type="SAM" id="MobiDB-lite"/>
    </source>
</evidence>
<dbReference type="Pfam" id="PF02720">
    <property type="entry name" value="DUF222"/>
    <property type="match status" value="1"/>
</dbReference>
<sequence>MESPTITLTPLAPGERAGSADFGDSGGVGVGRSAGLEAVFAAVADQLDGALAPGEVPGLSDAEIVSGLIAVESLQRKLAALQLTLAAAADARSRDRVPDLALASVYGCKNAVELLQRTTLVSASTARQRIRVGQTVVPRNGYSLGMLPPQHPHLAAALEDGALGIESAVSIAGMLDRTGKRPGSSPEALDIAERELVTAATEPVLPLHADQTRVQCGVWEQFLDPDGTLPDEEAAFMRRGFRFGKERGGLVPVSGALVPEAAALLARLFDSVNSPRTAINDNSINSTATNNSATNGETGSGSSGHSGSSVRFVPVPESIDTDTDSDAAPTDTARTPDQKRHDALAILLQTAARHPETPLLGGAPVTVLVQVTDTDLAAGSTRNDTGTARSARLHDHNGFLVPVSMSAARHAACAGATQRITQDARGRILGLESPSRVFTPHQRRAITLRDGGCVIPGCNTPASWCEIHHVTEHAQGGPTHTDNGVLLCWYHHRSLDTSGWRVRMSDGVPEIRAPRWLDPEQRWRPHHPPGKLKLAA</sequence>
<evidence type="ECO:0000313" key="3">
    <source>
        <dbReference type="EMBL" id="QIM16112.1"/>
    </source>
</evidence>
<keyword evidence="4" id="KW-1185">Reference proteome</keyword>
<organism evidence="3 4">
    <name type="scientific">Leucobacter insecticola</name>
    <dbReference type="NCBI Taxonomy" id="2714934"/>
    <lineage>
        <taxon>Bacteria</taxon>
        <taxon>Bacillati</taxon>
        <taxon>Actinomycetota</taxon>
        <taxon>Actinomycetes</taxon>
        <taxon>Micrococcales</taxon>
        <taxon>Microbacteriaceae</taxon>
        <taxon>Leucobacter</taxon>
    </lineage>
</organism>
<reference evidence="3 4" key="1">
    <citation type="submission" date="2020-03" db="EMBL/GenBank/DDBJ databases">
        <title>Leucobacter sp. nov., isolated from beetles.</title>
        <authorList>
            <person name="Hyun D.-W."/>
            <person name="Bae J.-W."/>
        </authorList>
    </citation>
    <scope>NUCLEOTIDE SEQUENCE [LARGE SCALE GENOMIC DNA]</scope>
    <source>
        <strain evidence="3 4">HDW9B</strain>
    </source>
</reference>
<accession>A0A6G8FJ74</accession>
<dbReference type="CDD" id="cd00085">
    <property type="entry name" value="HNHc"/>
    <property type="match status" value="1"/>
</dbReference>
<dbReference type="EMBL" id="CP049934">
    <property type="protein sequence ID" value="QIM16112.1"/>
    <property type="molecule type" value="Genomic_DNA"/>
</dbReference>
<feature type="compositionally biased region" description="Low complexity" evidence="1">
    <location>
        <begin position="282"/>
        <end position="297"/>
    </location>
</feature>
<evidence type="ECO:0000259" key="2">
    <source>
        <dbReference type="SMART" id="SM00507"/>
    </source>
</evidence>
<feature type="domain" description="HNH nuclease" evidence="2">
    <location>
        <begin position="441"/>
        <end position="493"/>
    </location>
</feature>
<dbReference type="Gene3D" id="1.10.30.50">
    <property type="match status" value="1"/>
</dbReference>
<dbReference type="RefSeq" id="WP_166322814.1">
    <property type="nucleotide sequence ID" value="NZ_CP049934.1"/>
</dbReference>